<dbReference type="AlphaFoldDB" id="A0A0F9TIP0"/>
<keyword evidence="1" id="KW-1133">Transmembrane helix</keyword>
<evidence type="ECO:0000256" key="1">
    <source>
        <dbReference type="SAM" id="Phobius"/>
    </source>
</evidence>
<dbReference type="EMBL" id="LAZR01000252">
    <property type="protein sequence ID" value="KKN79129.1"/>
    <property type="molecule type" value="Genomic_DNA"/>
</dbReference>
<keyword evidence="1" id="KW-0812">Transmembrane</keyword>
<keyword evidence="1" id="KW-0472">Membrane</keyword>
<comment type="caution">
    <text evidence="2">The sequence shown here is derived from an EMBL/GenBank/DDBJ whole genome shotgun (WGS) entry which is preliminary data.</text>
</comment>
<accession>A0A0F9TIP0</accession>
<evidence type="ECO:0000313" key="2">
    <source>
        <dbReference type="EMBL" id="KKN79129.1"/>
    </source>
</evidence>
<feature type="transmembrane region" description="Helical" evidence="1">
    <location>
        <begin position="20"/>
        <end position="38"/>
    </location>
</feature>
<protein>
    <submittedName>
        <fullName evidence="2">Uncharacterized protein</fullName>
    </submittedName>
</protein>
<gene>
    <name evidence="2" type="ORF">LCGC14_0343170</name>
</gene>
<name>A0A0F9TIP0_9ZZZZ</name>
<sequence>MNDHDLLIELKNDVLWLKRYVGAVGVPILLACAKFLLFTTPS</sequence>
<organism evidence="2">
    <name type="scientific">marine sediment metagenome</name>
    <dbReference type="NCBI Taxonomy" id="412755"/>
    <lineage>
        <taxon>unclassified sequences</taxon>
        <taxon>metagenomes</taxon>
        <taxon>ecological metagenomes</taxon>
    </lineage>
</organism>
<reference evidence="2" key="1">
    <citation type="journal article" date="2015" name="Nature">
        <title>Complex archaea that bridge the gap between prokaryotes and eukaryotes.</title>
        <authorList>
            <person name="Spang A."/>
            <person name="Saw J.H."/>
            <person name="Jorgensen S.L."/>
            <person name="Zaremba-Niedzwiedzka K."/>
            <person name="Martijn J."/>
            <person name="Lind A.E."/>
            <person name="van Eijk R."/>
            <person name="Schleper C."/>
            <person name="Guy L."/>
            <person name="Ettema T.J."/>
        </authorList>
    </citation>
    <scope>NUCLEOTIDE SEQUENCE</scope>
</reference>
<proteinExistence type="predicted"/>